<feature type="chain" id="PRO_5022733449" evidence="1">
    <location>
        <begin position="25"/>
        <end position="387"/>
    </location>
</feature>
<proteinExistence type="predicted"/>
<keyword evidence="3" id="KW-1185">Reference proteome</keyword>
<dbReference type="EMBL" id="VTAV01000002">
    <property type="protein sequence ID" value="TYR37263.1"/>
    <property type="molecule type" value="Genomic_DNA"/>
</dbReference>
<dbReference type="AlphaFoldDB" id="A0A5D4HAN1"/>
<organism evidence="2 3">
    <name type="scientific">Sphingobacterium phlebotomi</name>
    <dbReference type="NCBI Taxonomy" id="2605433"/>
    <lineage>
        <taxon>Bacteria</taxon>
        <taxon>Pseudomonadati</taxon>
        <taxon>Bacteroidota</taxon>
        <taxon>Sphingobacteriia</taxon>
        <taxon>Sphingobacteriales</taxon>
        <taxon>Sphingobacteriaceae</taxon>
        <taxon>Sphingobacterium</taxon>
    </lineage>
</organism>
<evidence type="ECO:0000313" key="3">
    <source>
        <dbReference type="Proteomes" id="UP000322362"/>
    </source>
</evidence>
<name>A0A5D4HAN1_9SPHI</name>
<dbReference type="SUPFAM" id="SSF51445">
    <property type="entry name" value="(Trans)glycosidases"/>
    <property type="match status" value="1"/>
</dbReference>
<accession>A0A5D4HAN1</accession>
<evidence type="ECO:0000313" key="2">
    <source>
        <dbReference type="EMBL" id="TYR37263.1"/>
    </source>
</evidence>
<dbReference type="RefSeq" id="WP_148918005.1">
    <property type="nucleotide sequence ID" value="NZ_VTAV01000002.1"/>
</dbReference>
<reference evidence="2 3" key="1">
    <citation type="submission" date="2019-08" db="EMBL/GenBank/DDBJ databases">
        <title>Phlebobacter frassis gen. nov. sp. nov., a new member of family Sphingobacteriaceae isolated from sand fly rearing media.</title>
        <authorList>
            <person name="Kakumanu M.L."/>
            <person name="Marayati B.F."/>
            <person name="Wada-Katsumata A."/>
            <person name="Wasserberg G."/>
            <person name="Schal C."/>
            <person name="Apperson C.S."/>
            <person name="Ponnusamy L."/>
        </authorList>
    </citation>
    <scope>NUCLEOTIDE SEQUENCE [LARGE SCALE GENOMIC DNA]</scope>
    <source>
        <strain evidence="2 3">SSI9</strain>
    </source>
</reference>
<comment type="caution">
    <text evidence="2">The sequence shown here is derived from an EMBL/GenBank/DDBJ whole genome shotgun (WGS) entry which is preliminary data.</text>
</comment>
<dbReference type="InterPro" id="IPR017853">
    <property type="entry name" value="GH"/>
</dbReference>
<gene>
    <name evidence="2" type="ORF">FXV77_04420</name>
</gene>
<feature type="signal peptide" evidence="1">
    <location>
        <begin position="1"/>
        <end position="24"/>
    </location>
</feature>
<protein>
    <submittedName>
        <fullName evidence="2">Uncharacterized protein</fullName>
    </submittedName>
</protein>
<dbReference type="Proteomes" id="UP000322362">
    <property type="component" value="Unassembled WGS sequence"/>
</dbReference>
<keyword evidence="1" id="KW-0732">Signal</keyword>
<sequence>MMNSLKYIFAALLACGFSFIPAFSQQLGLNFNHNPENIDFKYVKKINVEWIRATPRILDYVDGMLVAETDTSLQKIVEAGKIGYRIAFGFRWDFKRRNLTLPEPGSASEAAYFKTVDKIMDRVGAYVDIFKLANEPNLETIDSDLEYNDKGKVPLIVFTERLMNHIIAYYKNHPTWTLPEIYAGSLPALFEKKQQQTPGVYELIKFAQSRAEVKGLAVHLHIADTLQIPQALDFVRTLMPDKPIIVPEFSLFRLYNKHFGDSIAGNAKGLAFVQKYQLPTHIKIHEWLTLVNTGKIPYQQWEEMFLSQDWYVPNYLHTYYRYFKAYNVVLATYPLFQQGYTKDVKASSDSWFLNPLFLQKSYNLDPFGEYYTNPLSHPDFTKLLEKQ</sequence>
<evidence type="ECO:0000256" key="1">
    <source>
        <dbReference type="SAM" id="SignalP"/>
    </source>
</evidence>